<comment type="similarity">
    <text evidence="2 10">Belongs to the mitochondrial carrier (TC 2.A.29) family.</text>
</comment>
<dbReference type="InterPro" id="IPR018108">
    <property type="entry name" value="MCP_transmembrane"/>
</dbReference>
<comment type="caution">
    <text evidence="11">The sequence shown here is derived from an EMBL/GenBank/DDBJ whole genome shotgun (WGS) entry which is preliminary data.</text>
</comment>
<reference evidence="11" key="1">
    <citation type="submission" date="2020-12" db="EMBL/GenBank/DDBJ databases">
        <title>Metabolic potential, ecology and presence of endohyphal bacteria is reflected in genomic diversity of Mucoromycotina.</title>
        <authorList>
            <person name="Muszewska A."/>
            <person name="Okrasinska A."/>
            <person name="Steczkiewicz K."/>
            <person name="Drgas O."/>
            <person name="Orlowska M."/>
            <person name="Perlinska-Lenart U."/>
            <person name="Aleksandrzak-Piekarczyk T."/>
            <person name="Szatraj K."/>
            <person name="Zielenkiewicz U."/>
            <person name="Pilsyk S."/>
            <person name="Malc E."/>
            <person name="Mieczkowski P."/>
            <person name="Kruszewska J.S."/>
            <person name="Biernat P."/>
            <person name="Pawlowska J."/>
        </authorList>
    </citation>
    <scope>NUCLEOTIDE SEQUENCE</scope>
    <source>
        <strain evidence="11">WA0000067209</strain>
    </source>
</reference>
<keyword evidence="5" id="KW-0677">Repeat</keyword>
<name>A0A8H7PN85_MORIS</name>
<protein>
    <submittedName>
        <fullName evidence="11">Uncharacterized protein</fullName>
    </submittedName>
</protein>
<keyword evidence="7" id="KW-0496">Mitochondrion</keyword>
<dbReference type="PROSITE" id="PS50920">
    <property type="entry name" value="SOLCAR"/>
    <property type="match status" value="3"/>
</dbReference>
<dbReference type="Proteomes" id="UP000654370">
    <property type="component" value="Unassembled WGS sequence"/>
</dbReference>
<feature type="repeat" description="Solcar" evidence="9">
    <location>
        <begin position="16"/>
        <end position="101"/>
    </location>
</feature>
<evidence type="ECO:0000256" key="3">
    <source>
        <dbReference type="ARBA" id="ARBA00022448"/>
    </source>
</evidence>
<keyword evidence="12" id="KW-1185">Reference proteome</keyword>
<dbReference type="Gene3D" id="1.50.40.10">
    <property type="entry name" value="Mitochondrial carrier domain"/>
    <property type="match status" value="1"/>
</dbReference>
<dbReference type="PRINTS" id="PR00926">
    <property type="entry name" value="MITOCARRIER"/>
</dbReference>
<dbReference type="InterPro" id="IPR050391">
    <property type="entry name" value="Mito_Metabolite_Transporter"/>
</dbReference>
<feature type="repeat" description="Solcar" evidence="9">
    <location>
        <begin position="208"/>
        <end position="293"/>
    </location>
</feature>
<comment type="subcellular location">
    <subcellularLocation>
        <location evidence="1">Mitochondrion membrane</location>
        <topology evidence="1">Multi-pass membrane protein</topology>
    </subcellularLocation>
</comment>
<dbReference type="InterPro" id="IPR002067">
    <property type="entry name" value="MCP"/>
</dbReference>
<evidence type="ECO:0000256" key="2">
    <source>
        <dbReference type="ARBA" id="ARBA00006375"/>
    </source>
</evidence>
<dbReference type="GO" id="GO:0055085">
    <property type="term" value="P:transmembrane transport"/>
    <property type="evidence" value="ECO:0007669"/>
    <property type="project" value="InterPro"/>
</dbReference>
<proteinExistence type="inferred from homology"/>
<dbReference type="EMBL" id="JAEPQZ010000010">
    <property type="protein sequence ID" value="KAG2176281.1"/>
    <property type="molecule type" value="Genomic_DNA"/>
</dbReference>
<evidence type="ECO:0000256" key="5">
    <source>
        <dbReference type="ARBA" id="ARBA00022737"/>
    </source>
</evidence>
<sequence>MTIPVVSPIATGRGHSSKSTPFWYGGAASCVATLVSHPFDLTKVRLQTVRGSSAAGMLSTMVYIVKNEGILGVYNGLSASLLRQGTYSTVRFGLYDQFKVWVAKDEKPTFWQLLFCSTSAGALGGAFGNPSDVVNVRMQNDGQLPPAMRRNYRNAIDGLIRICREESPKVLARGIGPNMNRAILMTCSQLTSYDVFKEFLLGNLRLHDGFMVHLESSIFAGLVATTVCSPLDVIKTRIMSASKHEHQSIPNLLKNIVKNEGLRALFKGWTPAFLRLGPHTIVTFLVLEELKTWHASFMSKSQTVSTISLSGH</sequence>
<dbReference type="Pfam" id="PF00153">
    <property type="entry name" value="Mito_carr"/>
    <property type="match status" value="3"/>
</dbReference>
<gene>
    <name evidence="11" type="ORF">INT43_005515</name>
</gene>
<evidence type="ECO:0000256" key="7">
    <source>
        <dbReference type="ARBA" id="ARBA00023128"/>
    </source>
</evidence>
<dbReference type="AlphaFoldDB" id="A0A8H7PN85"/>
<evidence type="ECO:0000256" key="4">
    <source>
        <dbReference type="ARBA" id="ARBA00022692"/>
    </source>
</evidence>
<keyword evidence="6" id="KW-1133">Transmembrane helix</keyword>
<dbReference type="SUPFAM" id="SSF103506">
    <property type="entry name" value="Mitochondrial carrier"/>
    <property type="match status" value="1"/>
</dbReference>
<evidence type="ECO:0000313" key="12">
    <source>
        <dbReference type="Proteomes" id="UP000654370"/>
    </source>
</evidence>
<accession>A0A8H7PN85</accession>
<dbReference type="FunFam" id="1.50.40.10:FF:000107">
    <property type="entry name" value="Mitochondrial dicarboxylate carrier"/>
    <property type="match status" value="1"/>
</dbReference>
<dbReference type="InterPro" id="IPR023395">
    <property type="entry name" value="MCP_dom_sf"/>
</dbReference>
<evidence type="ECO:0000256" key="1">
    <source>
        <dbReference type="ARBA" id="ARBA00004225"/>
    </source>
</evidence>
<dbReference type="OrthoDB" id="448427at2759"/>
<evidence type="ECO:0000313" key="11">
    <source>
        <dbReference type="EMBL" id="KAG2176281.1"/>
    </source>
</evidence>
<evidence type="ECO:0000256" key="6">
    <source>
        <dbReference type="ARBA" id="ARBA00022989"/>
    </source>
</evidence>
<evidence type="ECO:0000256" key="8">
    <source>
        <dbReference type="ARBA" id="ARBA00023136"/>
    </source>
</evidence>
<dbReference type="PANTHER" id="PTHR45618">
    <property type="entry name" value="MITOCHONDRIAL DICARBOXYLATE CARRIER-RELATED"/>
    <property type="match status" value="1"/>
</dbReference>
<keyword evidence="8 9" id="KW-0472">Membrane</keyword>
<dbReference type="GO" id="GO:0031966">
    <property type="term" value="C:mitochondrial membrane"/>
    <property type="evidence" value="ECO:0007669"/>
    <property type="project" value="UniProtKB-SubCell"/>
</dbReference>
<keyword evidence="3 10" id="KW-0813">Transport</keyword>
<evidence type="ECO:0000256" key="9">
    <source>
        <dbReference type="PROSITE-ProRule" id="PRU00282"/>
    </source>
</evidence>
<evidence type="ECO:0000256" key="10">
    <source>
        <dbReference type="RuleBase" id="RU000488"/>
    </source>
</evidence>
<feature type="repeat" description="Solcar" evidence="9">
    <location>
        <begin position="112"/>
        <end position="199"/>
    </location>
</feature>
<organism evidence="11 12">
    <name type="scientific">Mortierella isabellina</name>
    <name type="common">Filamentous fungus</name>
    <name type="synonym">Umbelopsis isabellina</name>
    <dbReference type="NCBI Taxonomy" id="91625"/>
    <lineage>
        <taxon>Eukaryota</taxon>
        <taxon>Fungi</taxon>
        <taxon>Fungi incertae sedis</taxon>
        <taxon>Mucoromycota</taxon>
        <taxon>Mucoromycotina</taxon>
        <taxon>Umbelopsidomycetes</taxon>
        <taxon>Umbelopsidales</taxon>
        <taxon>Umbelopsidaceae</taxon>
        <taxon>Umbelopsis</taxon>
    </lineage>
</organism>
<keyword evidence="4 9" id="KW-0812">Transmembrane</keyword>